<organism evidence="4 5">
    <name type="scientific">Kineococcus xinjiangensis</name>
    <dbReference type="NCBI Taxonomy" id="512762"/>
    <lineage>
        <taxon>Bacteria</taxon>
        <taxon>Bacillati</taxon>
        <taxon>Actinomycetota</taxon>
        <taxon>Actinomycetes</taxon>
        <taxon>Kineosporiales</taxon>
        <taxon>Kineosporiaceae</taxon>
        <taxon>Kineococcus</taxon>
    </lineage>
</organism>
<gene>
    <name evidence="4" type="ORF">CLV92_10291</name>
</gene>
<dbReference type="InterPro" id="IPR049049">
    <property type="entry name" value="Beta-AFase-like_GH127_C"/>
</dbReference>
<name>A0A2S6IUJ8_9ACTN</name>
<dbReference type="GO" id="GO:0005975">
    <property type="term" value="P:carbohydrate metabolic process"/>
    <property type="evidence" value="ECO:0007669"/>
    <property type="project" value="InterPro"/>
</dbReference>
<dbReference type="Proteomes" id="UP000239485">
    <property type="component" value="Unassembled WGS sequence"/>
</dbReference>
<keyword evidence="5" id="KW-1185">Reference proteome</keyword>
<dbReference type="Gene3D" id="1.50.10.10">
    <property type="match status" value="1"/>
</dbReference>
<feature type="domain" description="Non-reducing end beta-L-arabinofuranosidase-like GH127 catalytic" evidence="1">
    <location>
        <begin position="54"/>
        <end position="419"/>
    </location>
</feature>
<evidence type="ECO:0008006" key="6">
    <source>
        <dbReference type="Google" id="ProtNLM"/>
    </source>
</evidence>
<dbReference type="PANTHER" id="PTHR43465">
    <property type="entry name" value="DUF1680 DOMAIN PROTEIN (AFU_ORTHOLOGUE AFUA_1G08910)"/>
    <property type="match status" value="1"/>
</dbReference>
<evidence type="ECO:0000259" key="1">
    <source>
        <dbReference type="Pfam" id="PF07944"/>
    </source>
</evidence>
<dbReference type="SUPFAM" id="SSF48208">
    <property type="entry name" value="Six-hairpin glycosidases"/>
    <property type="match status" value="1"/>
</dbReference>
<feature type="domain" description="Non-reducing end beta-L-arabinofuranosidase-like GH127 C-terminal" evidence="3">
    <location>
        <begin position="528"/>
        <end position="636"/>
    </location>
</feature>
<protein>
    <recommendedName>
        <fullName evidence="6">Glycoside hydrolase family 127 protein</fullName>
    </recommendedName>
</protein>
<dbReference type="OrthoDB" id="9757939at2"/>
<sequence length="639" mass="69575">MTLHAVTACRPGGPVLPSDGTGCTLQPLPHRSFRLGRHGWLGSWQATTVERTLPHVLRHVLDGEAFTNLARLTGESDAPFTGMLFTDSDVYKTLEAVAWAAHDLPAGDERLEQAERLVDLLQRAQDPDGYLNSRVQGDPGVPRWSDPQWGHELYTAGHLFQAAVAAARCDVLPRLVDVATRNADLVLDALGDEENPHVDGHPEVETALVELYRATGHRAYLDFARRQLDRRGHRWLGESHFGSGYFQDDVPLREATRATGHAVRQLYLLAGAVDVAVETGDAELLAYAVRIWDDLAASKTYLSGVHGSRHRDESIGDPYELPPDRAYAETCAAIAAFQLAWRLLLATGEARYADAMETTLHNAIAVSTSTDGTAFFYSNPLHLRSGHDGTHEDAPSQRLPWFTCACCPPNLARLLTSIHDYCLTTSAAGVQVHHPSAGSAVLDLHGGHAVRLDVTTEYPLDGAVAIRVETATDAPWELALRVPGWCTNWSLTVDGERVDATAPDGYARLRRSWRGGHEVLLHLDAPARTVSPHPRVDAVRGCVALARGPLLFALEEADLPEGVVLEDVRLVGLADDGSGTRPGVRIRAVVETSSQPGELYTSTPGTGRTSAPFDVDLVPYHRWGNRRPGAMRVWIPTAS</sequence>
<evidence type="ECO:0000313" key="4">
    <source>
        <dbReference type="EMBL" id="PPK97941.1"/>
    </source>
</evidence>
<dbReference type="InterPro" id="IPR008928">
    <property type="entry name" value="6-hairpin_glycosidase_sf"/>
</dbReference>
<dbReference type="InterPro" id="IPR049174">
    <property type="entry name" value="Beta-AFase-like"/>
</dbReference>
<dbReference type="Pfam" id="PF20736">
    <property type="entry name" value="Glyco_hydro127M"/>
    <property type="match status" value="1"/>
</dbReference>
<dbReference type="InterPro" id="IPR049046">
    <property type="entry name" value="Beta-AFase-like_GH127_middle"/>
</dbReference>
<reference evidence="4 5" key="1">
    <citation type="submission" date="2018-02" db="EMBL/GenBank/DDBJ databases">
        <title>Genomic Encyclopedia of Archaeal and Bacterial Type Strains, Phase II (KMG-II): from individual species to whole genera.</title>
        <authorList>
            <person name="Goeker M."/>
        </authorList>
    </citation>
    <scope>NUCLEOTIDE SEQUENCE [LARGE SCALE GENOMIC DNA]</scope>
    <source>
        <strain evidence="4 5">DSM 22857</strain>
    </source>
</reference>
<dbReference type="InterPro" id="IPR012878">
    <property type="entry name" value="Beta-AFase-like_GH127_cat"/>
</dbReference>
<evidence type="ECO:0000259" key="2">
    <source>
        <dbReference type="Pfam" id="PF20736"/>
    </source>
</evidence>
<evidence type="ECO:0000259" key="3">
    <source>
        <dbReference type="Pfam" id="PF20737"/>
    </source>
</evidence>
<dbReference type="AlphaFoldDB" id="A0A2S6IUJ8"/>
<dbReference type="Pfam" id="PF20737">
    <property type="entry name" value="Glyco_hydro127C"/>
    <property type="match status" value="1"/>
</dbReference>
<evidence type="ECO:0000313" key="5">
    <source>
        <dbReference type="Proteomes" id="UP000239485"/>
    </source>
</evidence>
<dbReference type="PANTHER" id="PTHR43465:SF2">
    <property type="entry name" value="DUF1680 DOMAIN PROTEIN (AFU_ORTHOLOGUE AFUA_1G08910)"/>
    <property type="match status" value="1"/>
</dbReference>
<accession>A0A2S6IUJ8</accession>
<dbReference type="RefSeq" id="WP_104431403.1">
    <property type="nucleotide sequence ID" value="NZ_PTJD01000002.1"/>
</dbReference>
<feature type="domain" description="Non-reducing end beta-L-arabinofuranosidase-like GH127 middle" evidence="2">
    <location>
        <begin position="440"/>
        <end position="524"/>
    </location>
</feature>
<dbReference type="Pfam" id="PF07944">
    <property type="entry name" value="Beta-AFase-like_GH127_cat"/>
    <property type="match status" value="1"/>
</dbReference>
<dbReference type="InterPro" id="IPR012341">
    <property type="entry name" value="6hp_glycosidase-like_sf"/>
</dbReference>
<proteinExistence type="predicted"/>
<dbReference type="EMBL" id="PTJD01000002">
    <property type="protein sequence ID" value="PPK97941.1"/>
    <property type="molecule type" value="Genomic_DNA"/>
</dbReference>
<comment type="caution">
    <text evidence="4">The sequence shown here is derived from an EMBL/GenBank/DDBJ whole genome shotgun (WGS) entry which is preliminary data.</text>
</comment>